<dbReference type="EnsemblMetazoa" id="CJA26760.1">
    <property type="protein sequence ID" value="CJA26760.1"/>
    <property type="gene ID" value="WBGene00182332"/>
</dbReference>
<reference evidence="2" key="1">
    <citation type="submission" date="2010-08" db="EMBL/GenBank/DDBJ databases">
        <authorList>
            <consortium name="Caenorhabditis japonica Sequencing Consortium"/>
            <person name="Wilson R.K."/>
        </authorList>
    </citation>
    <scope>NUCLEOTIDE SEQUENCE [LARGE SCALE GENOMIC DNA]</scope>
    <source>
        <strain evidence="2">DF5081</strain>
    </source>
</reference>
<protein>
    <submittedName>
        <fullName evidence="1">Uncharacterized protein</fullName>
    </submittedName>
</protein>
<organism evidence="1 2">
    <name type="scientific">Caenorhabditis japonica</name>
    <dbReference type="NCBI Taxonomy" id="281687"/>
    <lineage>
        <taxon>Eukaryota</taxon>
        <taxon>Metazoa</taxon>
        <taxon>Ecdysozoa</taxon>
        <taxon>Nematoda</taxon>
        <taxon>Chromadorea</taxon>
        <taxon>Rhabditida</taxon>
        <taxon>Rhabditina</taxon>
        <taxon>Rhabditomorpha</taxon>
        <taxon>Rhabditoidea</taxon>
        <taxon>Rhabditidae</taxon>
        <taxon>Peloderinae</taxon>
        <taxon>Caenorhabditis</taxon>
    </lineage>
</organism>
<evidence type="ECO:0000313" key="2">
    <source>
        <dbReference type="Proteomes" id="UP000005237"/>
    </source>
</evidence>
<reference evidence="1" key="2">
    <citation type="submission" date="2022-06" db="UniProtKB">
        <authorList>
            <consortium name="EnsemblMetazoa"/>
        </authorList>
    </citation>
    <scope>IDENTIFICATION</scope>
    <source>
        <strain evidence="1">DF5081</strain>
    </source>
</reference>
<evidence type="ECO:0000313" key="1">
    <source>
        <dbReference type="EnsemblMetazoa" id="CJA26760.1"/>
    </source>
</evidence>
<accession>A0A8R1E657</accession>
<proteinExistence type="predicted"/>
<dbReference type="Proteomes" id="UP000005237">
    <property type="component" value="Unassembled WGS sequence"/>
</dbReference>
<keyword evidence="2" id="KW-1185">Reference proteome</keyword>
<name>A0A8R1E657_CAEJA</name>
<sequence>MLLQNIKSPKSFFLIPATCGLPANWLRACFELVADLSSDLLRMNINKAKGIKNVFANKRALGRFESGLFEGKTFEKSTFETFKSQQKPGQNNATISIEEVNEYVNPPGLVFTGVPHPPITRQTTTNIERGRFHIAKEYQGGTGTVEGGEISSTRKCSDDEGDLKHFLKCYPAKPLPMSKLWKDPVAAATALGLAVTPFDPGGDADP</sequence>
<dbReference type="AlphaFoldDB" id="A0A8R1E657"/>